<gene>
    <name evidence="3" type="ORF">ALP70_01647</name>
</gene>
<feature type="transmembrane region" description="Helical" evidence="2">
    <location>
        <begin position="174"/>
        <end position="193"/>
    </location>
</feature>
<keyword evidence="2" id="KW-0812">Transmembrane</keyword>
<dbReference type="RefSeq" id="WP_057454729.1">
    <property type="nucleotide sequence ID" value="NZ_RBTE01000112.1"/>
</dbReference>
<evidence type="ECO:0000313" key="3">
    <source>
        <dbReference type="EMBL" id="RMS23809.1"/>
    </source>
</evidence>
<dbReference type="EMBL" id="RBSL01000327">
    <property type="protein sequence ID" value="RMS23809.1"/>
    <property type="molecule type" value="Genomic_DNA"/>
</dbReference>
<evidence type="ECO:0000256" key="1">
    <source>
        <dbReference type="SAM" id="MobiDB-lite"/>
    </source>
</evidence>
<organism evidence="3 4">
    <name type="scientific">Pseudomonas savastanoi</name>
    <name type="common">Pseudomonas syringae pv. savastanoi</name>
    <dbReference type="NCBI Taxonomy" id="29438"/>
    <lineage>
        <taxon>Bacteria</taxon>
        <taxon>Pseudomonadati</taxon>
        <taxon>Pseudomonadota</taxon>
        <taxon>Gammaproteobacteria</taxon>
        <taxon>Pseudomonadales</taxon>
        <taxon>Pseudomonadaceae</taxon>
        <taxon>Pseudomonas</taxon>
    </lineage>
</organism>
<dbReference type="AlphaFoldDB" id="A0A3M5BF08"/>
<feature type="region of interest" description="Disordered" evidence="1">
    <location>
        <begin position="1"/>
        <end position="33"/>
    </location>
</feature>
<keyword evidence="2" id="KW-0472">Membrane</keyword>
<feature type="transmembrane region" description="Helical" evidence="2">
    <location>
        <begin position="105"/>
        <end position="125"/>
    </location>
</feature>
<name>A0A3M5BF08_PSESS</name>
<sequence>MKKQNTDLEKEAQEISDADFIELSKPNAEPPKPKEIPAPEAIIGILRNFPLPLTLCMFVPLSLIASQKFDNGNIMAILAVNMFFLLVFGVYAASAKFYKKENYNLGSQLIAGVLMFLFNYCFVPIDKINAGFAATFFIAIAVPFLTFKLFLYATNKAEQSINKAIENNKSRENLIFFSFFACCLSVIGSYIYFTS</sequence>
<proteinExistence type="predicted"/>
<protein>
    <submittedName>
        <fullName evidence="3">Uncharacterized protein</fullName>
    </submittedName>
</protein>
<accession>A0A3M5BF08</accession>
<comment type="caution">
    <text evidence="3">The sequence shown here is derived from an EMBL/GenBank/DDBJ whole genome shotgun (WGS) entry which is preliminary data.</text>
</comment>
<evidence type="ECO:0000313" key="4">
    <source>
        <dbReference type="Proteomes" id="UP000269801"/>
    </source>
</evidence>
<feature type="transmembrane region" description="Helical" evidence="2">
    <location>
        <begin position="131"/>
        <end position="153"/>
    </location>
</feature>
<dbReference type="Proteomes" id="UP000269801">
    <property type="component" value="Unassembled WGS sequence"/>
</dbReference>
<feature type="transmembrane region" description="Helical" evidence="2">
    <location>
        <begin position="72"/>
        <end position="93"/>
    </location>
</feature>
<feature type="transmembrane region" description="Helical" evidence="2">
    <location>
        <begin position="49"/>
        <end position="66"/>
    </location>
</feature>
<reference evidence="3 4" key="1">
    <citation type="submission" date="2018-08" db="EMBL/GenBank/DDBJ databases">
        <title>Recombination of ecologically and evolutionarily significant loci maintains genetic cohesion in the Pseudomonas syringae species complex.</title>
        <authorList>
            <person name="Dillon M."/>
            <person name="Thakur S."/>
            <person name="Almeida R.N.D."/>
            <person name="Weir B.S."/>
            <person name="Guttman D.S."/>
        </authorList>
    </citation>
    <scope>NUCLEOTIDE SEQUENCE [LARGE SCALE GENOMIC DNA]</scope>
    <source>
        <strain evidence="3 4">ICMP 13685</strain>
    </source>
</reference>
<feature type="compositionally biased region" description="Basic and acidic residues" evidence="1">
    <location>
        <begin position="1"/>
        <end position="13"/>
    </location>
</feature>
<evidence type="ECO:0000256" key="2">
    <source>
        <dbReference type="SAM" id="Phobius"/>
    </source>
</evidence>
<keyword evidence="2" id="KW-1133">Transmembrane helix</keyword>